<accession>A0AAW1CM48</accession>
<keyword evidence="3" id="KW-1185">Reference proteome</keyword>
<protein>
    <submittedName>
        <fullName evidence="2">Uncharacterized protein</fullName>
    </submittedName>
</protein>
<evidence type="ECO:0000313" key="3">
    <source>
        <dbReference type="Proteomes" id="UP001461498"/>
    </source>
</evidence>
<evidence type="ECO:0000313" key="2">
    <source>
        <dbReference type="EMBL" id="KAK9499639.1"/>
    </source>
</evidence>
<proteinExistence type="predicted"/>
<dbReference type="AlphaFoldDB" id="A0AAW1CM48"/>
<name>A0AAW1CM48_9HEMI</name>
<organism evidence="2 3">
    <name type="scientific">Rhynocoris fuscipes</name>
    <dbReference type="NCBI Taxonomy" id="488301"/>
    <lineage>
        <taxon>Eukaryota</taxon>
        <taxon>Metazoa</taxon>
        <taxon>Ecdysozoa</taxon>
        <taxon>Arthropoda</taxon>
        <taxon>Hexapoda</taxon>
        <taxon>Insecta</taxon>
        <taxon>Pterygota</taxon>
        <taxon>Neoptera</taxon>
        <taxon>Paraneoptera</taxon>
        <taxon>Hemiptera</taxon>
        <taxon>Heteroptera</taxon>
        <taxon>Panheteroptera</taxon>
        <taxon>Cimicomorpha</taxon>
        <taxon>Reduviidae</taxon>
        <taxon>Harpactorinae</taxon>
        <taxon>Harpactorini</taxon>
        <taxon>Rhynocoris</taxon>
    </lineage>
</organism>
<evidence type="ECO:0000256" key="1">
    <source>
        <dbReference type="SAM" id="MobiDB-lite"/>
    </source>
</evidence>
<sequence length="78" mass="8153">MSSPGDSDPCHSMPTTTSPTIEAAADEDSTAEDLPLSDPSEEPAAPLSERAREGSVTLSPDKRVQFDIGKQKSGYGDS</sequence>
<comment type="caution">
    <text evidence="2">The sequence shown here is derived from an EMBL/GenBank/DDBJ whole genome shotgun (WGS) entry which is preliminary data.</text>
</comment>
<dbReference type="EMBL" id="JAPXFL010000011">
    <property type="protein sequence ID" value="KAK9499639.1"/>
    <property type="molecule type" value="Genomic_DNA"/>
</dbReference>
<gene>
    <name evidence="2" type="ORF">O3M35_002648</name>
</gene>
<dbReference type="Proteomes" id="UP001461498">
    <property type="component" value="Unassembled WGS sequence"/>
</dbReference>
<feature type="region of interest" description="Disordered" evidence="1">
    <location>
        <begin position="1"/>
        <end position="78"/>
    </location>
</feature>
<reference evidence="2 3" key="1">
    <citation type="submission" date="2022-12" db="EMBL/GenBank/DDBJ databases">
        <title>Chromosome-level genome assembly of true bugs.</title>
        <authorList>
            <person name="Ma L."/>
            <person name="Li H."/>
        </authorList>
    </citation>
    <scope>NUCLEOTIDE SEQUENCE [LARGE SCALE GENOMIC DNA]</scope>
    <source>
        <strain evidence="2">Lab_2022b</strain>
    </source>
</reference>